<dbReference type="SUPFAM" id="SSF52172">
    <property type="entry name" value="CheY-like"/>
    <property type="match status" value="1"/>
</dbReference>
<dbReference type="PROSITE" id="PS50110">
    <property type="entry name" value="RESPONSE_REGULATORY"/>
    <property type="match status" value="1"/>
</dbReference>
<evidence type="ECO:0000313" key="9">
    <source>
        <dbReference type="Proteomes" id="UP001163293"/>
    </source>
</evidence>
<evidence type="ECO:0000256" key="5">
    <source>
        <dbReference type="PROSITE-ProRule" id="PRU00169"/>
    </source>
</evidence>
<keyword evidence="3" id="KW-0238">DNA-binding</keyword>
<accession>A0AAX3EDA9</accession>
<keyword evidence="9" id="KW-1185">Reference proteome</keyword>
<evidence type="ECO:0000256" key="3">
    <source>
        <dbReference type="ARBA" id="ARBA00023125"/>
    </source>
</evidence>
<dbReference type="SUPFAM" id="SSF46894">
    <property type="entry name" value="C-terminal effector domain of the bipartite response regulators"/>
    <property type="match status" value="1"/>
</dbReference>
<dbReference type="InterPro" id="IPR000792">
    <property type="entry name" value="Tscrpt_reg_LuxR_C"/>
</dbReference>
<keyword evidence="4" id="KW-0804">Transcription</keyword>
<feature type="domain" description="Response regulatory" evidence="7">
    <location>
        <begin position="9"/>
        <end position="131"/>
    </location>
</feature>
<keyword evidence="2" id="KW-0805">Transcription regulation</keyword>
<evidence type="ECO:0000259" key="6">
    <source>
        <dbReference type="PROSITE" id="PS50043"/>
    </source>
</evidence>
<feature type="modified residue" description="4-aspartylphosphate" evidence="5">
    <location>
        <position position="60"/>
    </location>
</feature>
<dbReference type="InterPro" id="IPR039420">
    <property type="entry name" value="WalR-like"/>
</dbReference>
<dbReference type="PANTHER" id="PTHR43214:SF24">
    <property type="entry name" value="TRANSCRIPTIONAL REGULATORY PROTEIN NARL-RELATED"/>
    <property type="match status" value="1"/>
</dbReference>
<dbReference type="Gene3D" id="3.40.50.2300">
    <property type="match status" value="1"/>
</dbReference>
<keyword evidence="1 5" id="KW-0597">Phosphoprotein</keyword>
<dbReference type="SMART" id="SM00448">
    <property type="entry name" value="REC"/>
    <property type="match status" value="1"/>
</dbReference>
<dbReference type="CDD" id="cd06170">
    <property type="entry name" value="LuxR_C_like"/>
    <property type="match status" value="1"/>
</dbReference>
<evidence type="ECO:0000259" key="7">
    <source>
        <dbReference type="PROSITE" id="PS50110"/>
    </source>
</evidence>
<dbReference type="PROSITE" id="PS00622">
    <property type="entry name" value="HTH_LUXR_1"/>
    <property type="match status" value="1"/>
</dbReference>
<evidence type="ECO:0000256" key="4">
    <source>
        <dbReference type="ARBA" id="ARBA00023163"/>
    </source>
</evidence>
<feature type="domain" description="HTH luxR-type" evidence="6">
    <location>
        <begin position="166"/>
        <end position="231"/>
    </location>
</feature>
<name>A0AAX3EDA9_PAEUR</name>
<dbReference type="CDD" id="cd17535">
    <property type="entry name" value="REC_NarL-like"/>
    <property type="match status" value="1"/>
</dbReference>
<dbReference type="Proteomes" id="UP001163293">
    <property type="component" value="Chromosome"/>
</dbReference>
<evidence type="ECO:0000256" key="1">
    <source>
        <dbReference type="ARBA" id="ARBA00022553"/>
    </source>
</evidence>
<organism evidence="8 9">
    <name type="scientific">Paenarthrobacter ureafaciens</name>
    <dbReference type="NCBI Taxonomy" id="37931"/>
    <lineage>
        <taxon>Bacteria</taxon>
        <taxon>Bacillati</taxon>
        <taxon>Actinomycetota</taxon>
        <taxon>Actinomycetes</taxon>
        <taxon>Micrococcales</taxon>
        <taxon>Micrococcaceae</taxon>
        <taxon>Paenarthrobacter</taxon>
    </lineage>
</organism>
<protein>
    <submittedName>
        <fullName evidence="8">Response regulator transcription factor</fullName>
    </submittedName>
</protein>
<dbReference type="InterPro" id="IPR001789">
    <property type="entry name" value="Sig_transdc_resp-reg_receiver"/>
</dbReference>
<gene>
    <name evidence="8" type="ORF">NL394_13265</name>
</gene>
<dbReference type="Pfam" id="PF00196">
    <property type="entry name" value="GerE"/>
    <property type="match status" value="1"/>
</dbReference>
<evidence type="ECO:0000256" key="2">
    <source>
        <dbReference type="ARBA" id="ARBA00023015"/>
    </source>
</evidence>
<proteinExistence type="predicted"/>
<dbReference type="PRINTS" id="PR00038">
    <property type="entry name" value="HTHLUXR"/>
</dbReference>
<dbReference type="GO" id="GO:0006355">
    <property type="term" value="P:regulation of DNA-templated transcription"/>
    <property type="evidence" value="ECO:0007669"/>
    <property type="project" value="InterPro"/>
</dbReference>
<dbReference type="PANTHER" id="PTHR43214">
    <property type="entry name" value="TWO-COMPONENT RESPONSE REGULATOR"/>
    <property type="match status" value="1"/>
</dbReference>
<sequence>MEGITHRIRVVLIDDEELIRAGLALVLATEPDIEVVGEAGDGTSGINTVISVRPDVVVMDVRMRGTDGITATRLLNSKDFEAEHGTAPPILILTTFGDDADVDSALRSGATGFLLKNSAPQILAAAIRALARGEGWVDSSVTKSLLRQYGTNPKREFTQARRRPPGQEELRDLTPREQEVLAAMARGLKNSQIAEELFLSETTVKSHVHRILMKLGLTDRSQAVAVAFRSGLMQPRSE</sequence>
<dbReference type="InterPro" id="IPR016032">
    <property type="entry name" value="Sig_transdc_resp-reg_C-effctor"/>
</dbReference>
<dbReference type="InterPro" id="IPR058245">
    <property type="entry name" value="NreC/VraR/RcsB-like_REC"/>
</dbReference>
<dbReference type="PROSITE" id="PS50043">
    <property type="entry name" value="HTH_LUXR_2"/>
    <property type="match status" value="1"/>
</dbReference>
<evidence type="ECO:0000313" key="8">
    <source>
        <dbReference type="EMBL" id="UYV96051.1"/>
    </source>
</evidence>
<dbReference type="InterPro" id="IPR011006">
    <property type="entry name" value="CheY-like_superfamily"/>
</dbReference>
<dbReference type="RefSeq" id="WP_069695057.1">
    <property type="nucleotide sequence ID" value="NZ_CP043010.1"/>
</dbReference>
<reference evidence="8" key="1">
    <citation type="submission" date="2022-07" db="EMBL/GenBank/DDBJ databases">
        <authorList>
            <person name="Wu T."/>
        </authorList>
    </citation>
    <scope>NUCLEOTIDE SEQUENCE</scope>
    <source>
        <strain evidence="8">SD-1</strain>
    </source>
</reference>
<dbReference type="GO" id="GO:0000160">
    <property type="term" value="P:phosphorelay signal transduction system"/>
    <property type="evidence" value="ECO:0007669"/>
    <property type="project" value="InterPro"/>
</dbReference>
<dbReference type="EMBL" id="CP101185">
    <property type="protein sequence ID" value="UYV96051.1"/>
    <property type="molecule type" value="Genomic_DNA"/>
</dbReference>
<dbReference type="Pfam" id="PF00072">
    <property type="entry name" value="Response_reg"/>
    <property type="match status" value="1"/>
</dbReference>
<dbReference type="AlphaFoldDB" id="A0AAX3EDA9"/>
<dbReference type="GO" id="GO:0003677">
    <property type="term" value="F:DNA binding"/>
    <property type="evidence" value="ECO:0007669"/>
    <property type="project" value="UniProtKB-KW"/>
</dbReference>
<dbReference type="SMART" id="SM00421">
    <property type="entry name" value="HTH_LUXR"/>
    <property type="match status" value="1"/>
</dbReference>